<dbReference type="Proteomes" id="UP001161017">
    <property type="component" value="Unassembled WGS sequence"/>
</dbReference>
<evidence type="ECO:0000259" key="2">
    <source>
        <dbReference type="PROSITE" id="PS50076"/>
    </source>
</evidence>
<dbReference type="CDD" id="cd06257">
    <property type="entry name" value="DnaJ"/>
    <property type="match status" value="1"/>
</dbReference>
<dbReference type="SUPFAM" id="SSF46565">
    <property type="entry name" value="Chaperone J-domain"/>
    <property type="match status" value="1"/>
</dbReference>
<dbReference type="AlphaFoldDB" id="A0AA43QKQ7"/>
<feature type="compositionally biased region" description="Basic and acidic residues" evidence="1">
    <location>
        <begin position="697"/>
        <end position="710"/>
    </location>
</feature>
<feature type="compositionally biased region" description="Basic and acidic residues" evidence="1">
    <location>
        <begin position="145"/>
        <end position="161"/>
    </location>
</feature>
<reference evidence="3" key="1">
    <citation type="journal article" date="2023" name="Genome Biol. Evol.">
        <title>First Whole Genome Sequence and Flow Cytometry Genome Size Data for the Lichen-Forming Fungus Ramalina farinacea (Ascomycota).</title>
        <authorList>
            <person name="Llewellyn T."/>
            <person name="Mian S."/>
            <person name="Hill R."/>
            <person name="Leitch I.J."/>
            <person name="Gaya E."/>
        </authorList>
    </citation>
    <scope>NUCLEOTIDE SEQUENCE</scope>
    <source>
        <strain evidence="3">LIQ254RAFAR</strain>
    </source>
</reference>
<keyword evidence="4" id="KW-1185">Reference proteome</keyword>
<feature type="compositionally biased region" description="Polar residues" evidence="1">
    <location>
        <begin position="320"/>
        <end position="333"/>
    </location>
</feature>
<feature type="domain" description="J" evidence="2">
    <location>
        <begin position="9"/>
        <end position="75"/>
    </location>
</feature>
<dbReference type="Pfam" id="PF00226">
    <property type="entry name" value="DnaJ"/>
    <property type="match status" value="1"/>
</dbReference>
<feature type="compositionally biased region" description="Basic and acidic residues" evidence="1">
    <location>
        <begin position="335"/>
        <end position="360"/>
    </location>
</feature>
<dbReference type="Gene3D" id="1.10.287.110">
    <property type="entry name" value="DnaJ domain"/>
    <property type="match status" value="1"/>
</dbReference>
<organism evidence="3 4">
    <name type="scientific">Ramalina farinacea</name>
    <dbReference type="NCBI Taxonomy" id="258253"/>
    <lineage>
        <taxon>Eukaryota</taxon>
        <taxon>Fungi</taxon>
        <taxon>Dikarya</taxon>
        <taxon>Ascomycota</taxon>
        <taxon>Pezizomycotina</taxon>
        <taxon>Lecanoromycetes</taxon>
        <taxon>OSLEUM clade</taxon>
        <taxon>Lecanoromycetidae</taxon>
        <taxon>Lecanorales</taxon>
        <taxon>Lecanorineae</taxon>
        <taxon>Ramalinaceae</taxon>
        <taxon>Ramalina</taxon>
    </lineage>
</organism>
<dbReference type="PRINTS" id="PR00625">
    <property type="entry name" value="JDOMAIN"/>
</dbReference>
<dbReference type="GO" id="GO:0005737">
    <property type="term" value="C:cytoplasm"/>
    <property type="evidence" value="ECO:0007669"/>
    <property type="project" value="TreeGrafter"/>
</dbReference>
<dbReference type="EMBL" id="JAPUFD010000005">
    <property type="protein sequence ID" value="MDI1487419.1"/>
    <property type="molecule type" value="Genomic_DNA"/>
</dbReference>
<dbReference type="GO" id="GO:0051082">
    <property type="term" value="F:unfolded protein binding"/>
    <property type="evidence" value="ECO:0007669"/>
    <property type="project" value="TreeGrafter"/>
</dbReference>
<dbReference type="SMART" id="SM00271">
    <property type="entry name" value="DnaJ"/>
    <property type="match status" value="1"/>
</dbReference>
<sequence>MVNLEPGRDYYADLEISPQANANEVKKQFKKLALLYHPDRHPGHEEEYKAKFQAMSGAHEILIDPTLRAKFDAERLRDRFAKPPTEASTRPNVPPRAAGTSDFPPPPRPPPYMPNKSTFSPPPSAGRKYDKFGRTSAGWSNVDPADIRAKNNDFKAWEQMRHGQPSMPSRRAPPPQRSPGRSAFDVKHTSPPGRASYGPAPKPPRRPWEDLKDAGMPPNLSRANTARPSPKKAGFAPASAEQDEEQVPSARYNRFNNDRSKHASAMPPPPPRAPTSKRPDPMPAFTREPFVPTQARVSTPYQTTGGEKTYFGSGNGLHRSATSATPRESTSRTGHYKDSSHLGGDHVRASSVETSHRHEAFGTMEASSSATTTDTSSSDEADEKFVYSRPQEPRNQTSARSGKCRVPAGAGPRSAGFSPHVRVEQAEDEGQAPRPLYDGPRRHSGIDFLSQRSFDEGQESLKNGGSKPGHDQPGPQAASAPTGSGSGDRFAPRHHRSFDAHYRSPSIDGPSTVPNDERNQSPMYGNPGYFPLSFLHYSGPLPSEKWSQQWPFGPLEEHTPLESLHTPSWAVPSSLPHNARKRQNVFPPDNPAFARKKNRVLTYANTMFGSFRWSNDQSDQPAPPLRRQSSESINTQFSPSRDVPKFGGDNPFFPRSRAKQDKTEDPPLAPHELKGDDQHEDSDNPGKRTNIPPPPKVGDKWSAEDWEKRFGIHTFELPTNGQSSRNTSRKRGPSRSGSASNLKRAGTSRSANFQPSVTEASDETTLPRADSMEPGANSTGSSRTNTGSDDSAMDIDSSPLAGSDNASRQTEARGPEARGTSATGNEGGATPRATPVSLNAANGSRQEPDSLNLNLNSFRHVAPFGRTGEGLGAVDDLKYALPFESRPSSTGPNFEYASKPLAFPKPPRTPTPPQQLSPATWDAYVADMNNYMFNWNTFSYKMLIAFQRRQEEHREIGPSWIGKTGGDCAAYLEGLNEDERARKFWDVASDHHKECMMKLKDTREKMLRQSKGR</sequence>
<feature type="region of interest" description="Disordered" evidence="1">
    <location>
        <begin position="611"/>
        <end position="849"/>
    </location>
</feature>
<gene>
    <name evidence="3" type="ORF">OHK93_006689</name>
</gene>
<feature type="compositionally biased region" description="Polar residues" evidence="1">
    <location>
        <begin position="717"/>
        <end position="726"/>
    </location>
</feature>
<dbReference type="PROSITE" id="PS00636">
    <property type="entry name" value="DNAJ_1"/>
    <property type="match status" value="1"/>
</dbReference>
<dbReference type="GO" id="GO:0044183">
    <property type="term" value="F:protein folding chaperone"/>
    <property type="evidence" value="ECO:0007669"/>
    <property type="project" value="TreeGrafter"/>
</dbReference>
<dbReference type="GO" id="GO:0005634">
    <property type="term" value="C:nucleus"/>
    <property type="evidence" value="ECO:0007669"/>
    <property type="project" value="TreeGrafter"/>
</dbReference>
<feature type="compositionally biased region" description="Basic and acidic residues" evidence="1">
    <location>
        <begin position="658"/>
        <end position="686"/>
    </location>
</feature>
<feature type="compositionally biased region" description="Polar residues" evidence="1">
    <location>
        <begin position="295"/>
        <end position="306"/>
    </location>
</feature>
<evidence type="ECO:0000313" key="3">
    <source>
        <dbReference type="EMBL" id="MDI1487419.1"/>
    </source>
</evidence>
<dbReference type="GO" id="GO:0051087">
    <property type="term" value="F:protein-folding chaperone binding"/>
    <property type="evidence" value="ECO:0007669"/>
    <property type="project" value="TreeGrafter"/>
</dbReference>
<feature type="compositionally biased region" description="Polar residues" evidence="1">
    <location>
        <begin position="836"/>
        <end position="849"/>
    </location>
</feature>
<feature type="region of interest" description="Disordered" evidence="1">
    <location>
        <begin position="79"/>
        <end position="525"/>
    </location>
</feature>
<feature type="compositionally biased region" description="Low complexity" evidence="1">
    <location>
        <begin position="777"/>
        <end position="790"/>
    </location>
</feature>
<evidence type="ECO:0000256" key="1">
    <source>
        <dbReference type="SAM" id="MobiDB-lite"/>
    </source>
</evidence>
<comment type="caution">
    <text evidence="3">The sequence shown here is derived from an EMBL/GenBank/DDBJ whole genome shotgun (WGS) entry which is preliminary data.</text>
</comment>
<accession>A0AA43QKQ7</accession>
<protein>
    <recommendedName>
        <fullName evidence="2">J domain-containing protein</fullName>
    </recommendedName>
</protein>
<dbReference type="PANTHER" id="PTHR43948:SF23">
    <property type="entry name" value="DNAJ DOMAIN PROTEIN (AFU_ORTHOLOGUE AFUA_1G15460)"/>
    <property type="match status" value="1"/>
</dbReference>
<name>A0AA43QKQ7_9LECA</name>
<dbReference type="PANTHER" id="PTHR43948">
    <property type="entry name" value="DNAJ HOMOLOG SUBFAMILY B"/>
    <property type="match status" value="1"/>
</dbReference>
<dbReference type="InterPro" id="IPR001623">
    <property type="entry name" value="DnaJ_domain"/>
</dbReference>
<feature type="compositionally biased region" description="Polar residues" evidence="1">
    <location>
        <begin position="630"/>
        <end position="639"/>
    </location>
</feature>
<dbReference type="PROSITE" id="PS50076">
    <property type="entry name" value="DNAJ_2"/>
    <property type="match status" value="1"/>
</dbReference>
<feature type="compositionally biased region" description="Polar residues" evidence="1">
    <location>
        <begin position="735"/>
        <end position="759"/>
    </location>
</feature>
<feature type="compositionally biased region" description="Pro residues" evidence="1">
    <location>
        <begin position="103"/>
        <end position="113"/>
    </location>
</feature>
<evidence type="ECO:0000313" key="4">
    <source>
        <dbReference type="Proteomes" id="UP001161017"/>
    </source>
</evidence>
<proteinExistence type="predicted"/>
<feature type="compositionally biased region" description="Low complexity" evidence="1">
    <location>
        <begin position="365"/>
        <end position="376"/>
    </location>
</feature>
<dbReference type="InterPro" id="IPR018253">
    <property type="entry name" value="DnaJ_domain_CS"/>
</dbReference>
<feature type="compositionally biased region" description="Polar residues" evidence="1">
    <location>
        <begin position="611"/>
        <end position="620"/>
    </location>
</feature>
<dbReference type="InterPro" id="IPR036869">
    <property type="entry name" value="J_dom_sf"/>
</dbReference>